<keyword evidence="1" id="KW-0472">Membrane</keyword>
<evidence type="ECO:0008006" key="4">
    <source>
        <dbReference type="Google" id="ProtNLM"/>
    </source>
</evidence>
<keyword evidence="3" id="KW-1185">Reference proteome</keyword>
<protein>
    <recommendedName>
        <fullName evidence="4">DUF3817 domain-containing protein</fullName>
    </recommendedName>
</protein>
<evidence type="ECO:0000313" key="3">
    <source>
        <dbReference type="Proteomes" id="UP000183635"/>
    </source>
</evidence>
<proteinExistence type="predicted"/>
<gene>
    <name evidence="2" type="ORF">SAMN04488021_11129</name>
</gene>
<name>A0A1I2ZWB9_9RHOB</name>
<evidence type="ECO:0000313" key="2">
    <source>
        <dbReference type="EMBL" id="SFH42103.1"/>
    </source>
</evidence>
<keyword evidence="1" id="KW-0812">Transmembrane</keyword>
<evidence type="ECO:0000256" key="1">
    <source>
        <dbReference type="SAM" id="Phobius"/>
    </source>
</evidence>
<reference evidence="2 3" key="1">
    <citation type="submission" date="2016-10" db="EMBL/GenBank/DDBJ databases">
        <authorList>
            <person name="de Groot N.N."/>
        </authorList>
    </citation>
    <scope>NUCLEOTIDE SEQUENCE [LARGE SCALE GENOMIC DNA]</scope>
    <source>
        <strain evidence="2 3">DSM 8537</strain>
    </source>
</reference>
<dbReference type="OrthoDB" id="7778947at2"/>
<dbReference type="EMBL" id="FOPU01000011">
    <property type="protein sequence ID" value="SFH42103.1"/>
    <property type="molecule type" value="Genomic_DNA"/>
</dbReference>
<feature type="transmembrane region" description="Helical" evidence="1">
    <location>
        <begin position="9"/>
        <end position="37"/>
    </location>
</feature>
<sequence>MTLERHREWLLRLACGVVWYLLSLAVCAEIGALLGWACGAPGLGARVAVLPHGAFWLWLLRDAARPGRG</sequence>
<organism evidence="2 3">
    <name type="scientific">Paracoccus aminovorans</name>
    <dbReference type="NCBI Taxonomy" id="34004"/>
    <lineage>
        <taxon>Bacteria</taxon>
        <taxon>Pseudomonadati</taxon>
        <taxon>Pseudomonadota</taxon>
        <taxon>Alphaproteobacteria</taxon>
        <taxon>Rhodobacterales</taxon>
        <taxon>Paracoccaceae</taxon>
        <taxon>Paracoccus</taxon>
    </lineage>
</organism>
<dbReference type="AlphaFoldDB" id="A0A1I2ZWB9"/>
<keyword evidence="1" id="KW-1133">Transmembrane helix</keyword>
<dbReference type="RefSeq" id="WP_074967134.1">
    <property type="nucleotide sequence ID" value="NZ_CBCRYP010000022.1"/>
</dbReference>
<dbReference type="Proteomes" id="UP000183635">
    <property type="component" value="Unassembled WGS sequence"/>
</dbReference>
<accession>A0A1I2ZWB9</accession>